<evidence type="ECO:0000313" key="2">
    <source>
        <dbReference type="Proteomes" id="UP000830583"/>
    </source>
</evidence>
<reference evidence="1" key="1">
    <citation type="submission" date="2022-04" db="EMBL/GenBank/DDBJ databases">
        <title>Consumption of N2O by Flavobacterium azooxidireducens sp. nov. isolated from Decomposing Leaf Litter of Phragmites australis (Cav.).</title>
        <authorList>
            <person name="Behrendt U."/>
            <person name="Spanner T."/>
            <person name="Augustin J."/>
            <person name="Horn M.A."/>
            <person name="Kolb S."/>
            <person name="Ulrich A."/>
        </authorList>
    </citation>
    <scope>NUCLEOTIDE SEQUENCE</scope>
    <source>
        <strain evidence="1">IGB 4-14</strain>
    </source>
</reference>
<evidence type="ECO:0008006" key="3">
    <source>
        <dbReference type="Google" id="ProtNLM"/>
    </source>
</evidence>
<proteinExistence type="predicted"/>
<organism evidence="1 2">
    <name type="scientific">Flavobacterium azooxidireducens</name>
    <dbReference type="NCBI Taxonomy" id="1871076"/>
    <lineage>
        <taxon>Bacteria</taxon>
        <taxon>Pseudomonadati</taxon>
        <taxon>Bacteroidota</taxon>
        <taxon>Flavobacteriia</taxon>
        <taxon>Flavobacteriales</taxon>
        <taxon>Flavobacteriaceae</taxon>
        <taxon>Flavobacterium</taxon>
    </lineage>
</organism>
<gene>
    <name evidence="1" type="ORF">M0M57_06960</name>
</gene>
<dbReference type="RefSeq" id="WP_248436464.1">
    <property type="nucleotide sequence ID" value="NZ_CP096205.1"/>
</dbReference>
<dbReference type="PROSITE" id="PS51257">
    <property type="entry name" value="PROKAR_LIPOPROTEIN"/>
    <property type="match status" value="1"/>
</dbReference>
<dbReference type="Proteomes" id="UP000830583">
    <property type="component" value="Chromosome"/>
</dbReference>
<accession>A0ABY4KLK9</accession>
<sequence length="260" mass="30990">MSKIKTIFKGYLYFYKMKKTILFLLIVNLLMISCAIKNSNERISKEQIDRTHLINEAERFILSEDYTKANDFYKQAFKFNIKPYVENCFTAAQVSAVCNQLKDFIFFTRKGFQSGLRYSDFEKDSILFNFIKDNKIELKLKQFFKSDSLIYYQSIDHELKNEVEKLSILDNKWKIFYLDSLSNYDSIVSNIVEKGLIPLIERHGYPGEKLIGMERVGSQNNNNYGFVNNKAKLILLHYYSYPRDCRYNNLLRRELQKRKY</sequence>
<keyword evidence="2" id="KW-1185">Reference proteome</keyword>
<evidence type="ECO:0000313" key="1">
    <source>
        <dbReference type="EMBL" id="UPQ80573.1"/>
    </source>
</evidence>
<dbReference type="EMBL" id="CP096205">
    <property type="protein sequence ID" value="UPQ80573.1"/>
    <property type="molecule type" value="Genomic_DNA"/>
</dbReference>
<protein>
    <recommendedName>
        <fullName evidence="3">Lipoprotein</fullName>
    </recommendedName>
</protein>
<name>A0ABY4KLK9_9FLAO</name>